<accession>A0ACD4ZJY6</accession>
<sequence>MPTTTRRFARIAKVAVTVALSTAAFAVPASATATTAAAGATATPAPPAGDHGRAVFVQNDRVEGNQVIAYSREADGSLHRRTVYGTGGKGGVLGGSVVDHLASQGSLTYDPHHKLLYAVNAGSNTVTVFSVEGDRLHRKQIIESGGMFPVSVTAHGDRVFVLNAREGGSIQGYRLREGKLHRVAEWHRALHLNTGATPEFTHTPGQVAFTPDGSQLVVTTKLGGNSIEVFRFGRDGALAHKPVVDSKEGAQPFGLTFDAHERLVVSDGVENSLLTFRLDKDGRTTLIDAAPTGQRATCWVSRTGDHFFASNAGSNTVTRFRQNREAQLERLGNTPTGVGTVDSSITPDGRFLYVQTGGAGAVDAFRIHKDGSLTKISTTKVPDGVGGEGIVAL</sequence>
<gene>
    <name evidence="1" type="ORF">OG835_16785</name>
</gene>
<dbReference type="EMBL" id="CP109109">
    <property type="protein sequence ID" value="WSB98518.1"/>
    <property type="molecule type" value="Genomic_DNA"/>
</dbReference>
<keyword evidence="2" id="KW-1185">Reference proteome</keyword>
<protein>
    <submittedName>
        <fullName evidence="1">Lactonase family protein</fullName>
    </submittedName>
</protein>
<reference evidence="1" key="1">
    <citation type="submission" date="2022-10" db="EMBL/GenBank/DDBJ databases">
        <title>The complete genomes of actinobacterial strains from the NBC collection.</title>
        <authorList>
            <person name="Joergensen T.S."/>
            <person name="Alvarez Arevalo M."/>
            <person name="Sterndorff E.B."/>
            <person name="Faurdal D."/>
            <person name="Vuksanovic O."/>
            <person name="Mourched A.-S."/>
            <person name="Charusanti P."/>
            <person name="Shaw S."/>
            <person name="Blin K."/>
            <person name="Weber T."/>
        </authorList>
    </citation>
    <scope>NUCLEOTIDE SEQUENCE</scope>
    <source>
        <strain evidence="1">NBC 01771</strain>
    </source>
</reference>
<organism evidence="1 2">
    <name type="scientific">Streptomyces scopuliridis</name>
    <dbReference type="NCBI Taxonomy" id="452529"/>
    <lineage>
        <taxon>Bacteria</taxon>
        <taxon>Bacillati</taxon>
        <taxon>Actinomycetota</taxon>
        <taxon>Actinomycetes</taxon>
        <taxon>Kitasatosporales</taxon>
        <taxon>Streptomycetaceae</taxon>
        <taxon>Streptomyces</taxon>
    </lineage>
</organism>
<evidence type="ECO:0000313" key="2">
    <source>
        <dbReference type="Proteomes" id="UP001348369"/>
    </source>
</evidence>
<proteinExistence type="predicted"/>
<evidence type="ECO:0000313" key="1">
    <source>
        <dbReference type="EMBL" id="WSB98518.1"/>
    </source>
</evidence>
<dbReference type="Proteomes" id="UP001348369">
    <property type="component" value="Chromosome"/>
</dbReference>
<name>A0ACD4ZJY6_9ACTN</name>